<dbReference type="AlphaFoldDB" id="A0A7X2LAZ9"/>
<evidence type="ECO:0000313" key="2">
    <source>
        <dbReference type="Proteomes" id="UP000441032"/>
    </source>
</evidence>
<organism evidence="1 2">
    <name type="scientific">Ralstonia pickettii</name>
    <name type="common">Burkholderia pickettii</name>
    <dbReference type="NCBI Taxonomy" id="329"/>
    <lineage>
        <taxon>Bacteria</taxon>
        <taxon>Pseudomonadati</taxon>
        <taxon>Pseudomonadota</taxon>
        <taxon>Betaproteobacteria</taxon>
        <taxon>Burkholderiales</taxon>
        <taxon>Burkholderiaceae</taxon>
        <taxon>Ralstonia</taxon>
    </lineage>
</organism>
<gene>
    <name evidence="1" type="ORF">GJQ57_13745</name>
</gene>
<proteinExistence type="predicted"/>
<sequence length="120" mass="14080">MPLEPLYVTNRVVAIILPKAPFVEWINAADPTPANATVTFADAREEPSAFLIPTDDTDEPGKRWIQRNWNVVFEQLLEDWYVDPDLWPRNRTLKMFREWCEVCIHTIVLDYADTPLEYED</sequence>
<name>A0A7X2LAZ9_RALPI</name>
<dbReference type="Proteomes" id="UP000441032">
    <property type="component" value="Unassembled WGS sequence"/>
</dbReference>
<dbReference type="EMBL" id="WJYN01000004">
    <property type="protein sequence ID" value="MRS99709.1"/>
    <property type="molecule type" value="Genomic_DNA"/>
</dbReference>
<evidence type="ECO:0000313" key="1">
    <source>
        <dbReference type="EMBL" id="MRS99709.1"/>
    </source>
</evidence>
<comment type="caution">
    <text evidence="1">The sequence shown here is derived from an EMBL/GenBank/DDBJ whole genome shotgun (WGS) entry which is preliminary data.</text>
</comment>
<protein>
    <submittedName>
        <fullName evidence="1">Uncharacterized protein</fullName>
    </submittedName>
</protein>
<accession>A0A7X2LAZ9</accession>
<dbReference type="RefSeq" id="WP_154207183.1">
    <property type="nucleotide sequence ID" value="NZ_WJYN01000004.1"/>
</dbReference>
<reference evidence="1 2" key="1">
    <citation type="submission" date="2019-11" db="EMBL/GenBank/DDBJ databases">
        <title>Phenotypic characterization of an OXA-22 and OXA-60 co-producing Ralstonia pickettii clinical strain.</title>
        <authorList>
            <person name="He F."/>
        </authorList>
    </citation>
    <scope>NUCLEOTIDE SEQUENCE [LARGE SCALE GENOMIC DNA]</scope>
    <source>
        <strain evidence="1 2">PSLESD1</strain>
    </source>
</reference>